<dbReference type="RefSeq" id="WP_223676176.1">
    <property type="nucleotide sequence ID" value="NZ_JAINZW010000004.1"/>
</dbReference>
<dbReference type="InterPro" id="IPR006860">
    <property type="entry name" value="FecR"/>
</dbReference>
<evidence type="ECO:0000259" key="3">
    <source>
        <dbReference type="Pfam" id="PF16220"/>
    </source>
</evidence>
<evidence type="ECO:0000313" key="5">
    <source>
        <dbReference type="Proteomes" id="UP001430954"/>
    </source>
</evidence>
<dbReference type="InterPro" id="IPR032623">
    <property type="entry name" value="FecR_N"/>
</dbReference>
<dbReference type="PIRSF" id="PIRSF018266">
    <property type="entry name" value="FecR"/>
    <property type="match status" value="1"/>
</dbReference>
<proteinExistence type="predicted"/>
<organism evidence="4 5">
    <name type="scientific">Novilysobacter selenitireducens</name>
    <dbReference type="NCBI Taxonomy" id="2872639"/>
    <lineage>
        <taxon>Bacteria</taxon>
        <taxon>Pseudomonadati</taxon>
        <taxon>Pseudomonadota</taxon>
        <taxon>Gammaproteobacteria</taxon>
        <taxon>Lysobacterales</taxon>
        <taxon>Lysobacteraceae</taxon>
        <taxon>Novilysobacter</taxon>
    </lineage>
</organism>
<dbReference type="PANTHER" id="PTHR30273">
    <property type="entry name" value="PERIPLASMIC SIGNAL SENSOR AND SIGMA FACTOR ACTIVATOR FECR-RELATED"/>
    <property type="match status" value="1"/>
</dbReference>
<name>A0ABS7T756_9GAMM</name>
<dbReference type="PANTHER" id="PTHR30273:SF2">
    <property type="entry name" value="PROTEIN FECR"/>
    <property type="match status" value="1"/>
</dbReference>
<dbReference type="EMBL" id="JAINZW010000004">
    <property type="protein sequence ID" value="MBZ4039717.1"/>
    <property type="molecule type" value="Genomic_DNA"/>
</dbReference>
<reference evidence="4 5" key="1">
    <citation type="submission" date="2021-09" db="EMBL/GenBank/DDBJ databases">
        <title>Lysobacter sp. 13A isolated from the river sediment.</title>
        <authorList>
            <person name="Liu H."/>
            <person name="Li S."/>
            <person name="Mao S."/>
        </authorList>
    </citation>
    <scope>NUCLEOTIDE SEQUENCE [LARGE SCALE GENOMIC DNA]</scope>
    <source>
        <strain evidence="4 5">13A</strain>
    </source>
</reference>
<feature type="domain" description="FecR protein" evidence="2">
    <location>
        <begin position="121"/>
        <end position="210"/>
    </location>
</feature>
<dbReference type="Pfam" id="PF16220">
    <property type="entry name" value="DUF4880"/>
    <property type="match status" value="1"/>
</dbReference>
<comment type="caution">
    <text evidence="4">The sequence shown here is derived from an EMBL/GenBank/DDBJ whole genome shotgun (WGS) entry which is preliminary data.</text>
</comment>
<keyword evidence="1" id="KW-0812">Transmembrane</keyword>
<dbReference type="Pfam" id="PF04773">
    <property type="entry name" value="FecR"/>
    <property type="match status" value="1"/>
</dbReference>
<dbReference type="Gene3D" id="3.55.50.30">
    <property type="match status" value="1"/>
</dbReference>
<evidence type="ECO:0000256" key="1">
    <source>
        <dbReference type="SAM" id="Phobius"/>
    </source>
</evidence>
<dbReference type="Gene3D" id="2.60.120.1440">
    <property type="match status" value="1"/>
</dbReference>
<evidence type="ECO:0000313" key="4">
    <source>
        <dbReference type="EMBL" id="MBZ4039717.1"/>
    </source>
</evidence>
<keyword evidence="5" id="KW-1185">Reference proteome</keyword>
<keyword evidence="1" id="KW-1133">Transmembrane helix</keyword>
<keyword evidence="1" id="KW-0472">Membrane</keyword>
<feature type="domain" description="FecR N-terminal" evidence="3">
    <location>
        <begin position="13"/>
        <end position="54"/>
    </location>
</feature>
<accession>A0ABS7T756</accession>
<feature type="transmembrane region" description="Helical" evidence="1">
    <location>
        <begin position="86"/>
        <end position="108"/>
    </location>
</feature>
<dbReference type="Proteomes" id="UP001430954">
    <property type="component" value="Unassembled WGS sequence"/>
</dbReference>
<evidence type="ECO:0000259" key="2">
    <source>
        <dbReference type="Pfam" id="PF04773"/>
    </source>
</evidence>
<sequence length="328" mass="34871">MNHTSASDGIANEAAHWVARLESPACEPADRAAFEDWLAQSPAHLAAYLEMERLHADAAALAGDDLLRAAARRARRSAVSSHRPRLLRTLPAIAATLAIAAGAAWWGLRPVPVPVAGVAHVTGVGEQRTVVLDDGTRMTLDTDTRVEARFDADARAVVVERGRVQFEVGRDPARPFRVEAGPGVVRDIGTTFQVVRRGDAVQVALLDGVVMVDGAGRETVTLAPGQQIEVEAAGDVGMAAPLDTVAAAGWPKGELVFQQRPLASLLEEMNRYSDTRVRLADPALGEIRVSGVFHMHDQAALVAALEQGWALRAREVEGGDIVLEPPAG</sequence>
<protein>
    <submittedName>
        <fullName evidence="4">FecR domain-containing protein</fullName>
    </submittedName>
</protein>
<gene>
    <name evidence="4" type="ORF">K6753_09230</name>
</gene>
<dbReference type="InterPro" id="IPR012373">
    <property type="entry name" value="Ferrdict_sens_TM"/>
</dbReference>